<dbReference type="Gene3D" id="1.10.10.10">
    <property type="entry name" value="Winged helix-like DNA-binding domain superfamily/Winged helix DNA-binding domain"/>
    <property type="match status" value="1"/>
</dbReference>
<keyword evidence="5" id="KW-0804">Transcription</keyword>
<dbReference type="InterPro" id="IPR013324">
    <property type="entry name" value="RNA_pol_sigma_r3/r4-like"/>
</dbReference>
<proteinExistence type="inferred from homology"/>
<dbReference type="EMBL" id="CP120682">
    <property type="protein sequence ID" value="WKN37673.1"/>
    <property type="molecule type" value="Genomic_DNA"/>
</dbReference>
<keyword evidence="2" id="KW-0805">Transcription regulation</keyword>
<keyword evidence="4" id="KW-0238">DNA-binding</keyword>
<dbReference type="PANTHER" id="PTHR43133:SF8">
    <property type="entry name" value="RNA POLYMERASE SIGMA FACTOR HI_1459-RELATED"/>
    <property type="match status" value="1"/>
</dbReference>
<dbReference type="PANTHER" id="PTHR43133">
    <property type="entry name" value="RNA POLYMERASE ECF-TYPE SIGMA FACTO"/>
    <property type="match status" value="1"/>
</dbReference>
<evidence type="ECO:0000256" key="4">
    <source>
        <dbReference type="ARBA" id="ARBA00023125"/>
    </source>
</evidence>
<gene>
    <name evidence="6" type="ORF">K4G66_02995</name>
</gene>
<evidence type="ECO:0000256" key="2">
    <source>
        <dbReference type="ARBA" id="ARBA00023015"/>
    </source>
</evidence>
<dbReference type="InterPro" id="IPR036388">
    <property type="entry name" value="WH-like_DNA-bd_sf"/>
</dbReference>
<dbReference type="AlphaFoldDB" id="A0AA49JE69"/>
<organism evidence="6">
    <name type="scientific">Roseihalotalea indica</name>
    <dbReference type="NCBI Taxonomy" id="2867963"/>
    <lineage>
        <taxon>Bacteria</taxon>
        <taxon>Pseudomonadati</taxon>
        <taxon>Bacteroidota</taxon>
        <taxon>Cytophagia</taxon>
        <taxon>Cytophagales</taxon>
        <taxon>Catalimonadaceae</taxon>
        <taxon>Roseihalotalea</taxon>
    </lineage>
</organism>
<dbReference type="GO" id="GO:0003677">
    <property type="term" value="F:DNA binding"/>
    <property type="evidence" value="ECO:0007669"/>
    <property type="project" value="UniProtKB-KW"/>
</dbReference>
<dbReference type="SUPFAM" id="SSF88946">
    <property type="entry name" value="Sigma2 domain of RNA polymerase sigma factors"/>
    <property type="match status" value="1"/>
</dbReference>
<dbReference type="InterPro" id="IPR014284">
    <property type="entry name" value="RNA_pol_sigma-70_dom"/>
</dbReference>
<dbReference type="NCBIfam" id="TIGR02937">
    <property type="entry name" value="sigma70-ECF"/>
    <property type="match status" value="1"/>
</dbReference>
<sequence length="191" mass="22453">MEQTYTEDQILIQRIKSGDEASLVEIYKQHRPAFLQWAQHSYRVDEEKAADAFQDAVVCLYRNIVQGKLETLTSSLKTYLFAIGKNVIRKKFQQPVALETDELWMVENLHAEPIDQFATNERQQLVARLMETIGEPCKSILEMFYFRGFSMEAIAERLKYKNENVVKTQKLRCLTSLKNMVRERYQSEDLM</sequence>
<keyword evidence="3" id="KW-0731">Sigma factor</keyword>
<dbReference type="InterPro" id="IPR039425">
    <property type="entry name" value="RNA_pol_sigma-70-like"/>
</dbReference>
<comment type="similarity">
    <text evidence="1">Belongs to the sigma-70 factor family. ECF subfamily.</text>
</comment>
<dbReference type="Gene3D" id="1.10.1740.10">
    <property type="match status" value="1"/>
</dbReference>
<name>A0AA49JE69_9BACT</name>
<dbReference type="GO" id="GO:0006352">
    <property type="term" value="P:DNA-templated transcription initiation"/>
    <property type="evidence" value="ECO:0007669"/>
    <property type="project" value="InterPro"/>
</dbReference>
<evidence type="ECO:0000313" key="6">
    <source>
        <dbReference type="EMBL" id="WKN37673.1"/>
    </source>
</evidence>
<protein>
    <submittedName>
        <fullName evidence="6">RNA polymerase sigma factor</fullName>
    </submittedName>
</protein>
<reference evidence="6" key="1">
    <citation type="journal article" date="2023" name="Comput. Struct. Biotechnol. J.">
        <title>Discovery of a novel marine Bacteroidetes with a rich repertoire of carbohydrate-active enzymes.</title>
        <authorList>
            <person name="Chen B."/>
            <person name="Liu G."/>
            <person name="Chen Q."/>
            <person name="Wang H."/>
            <person name="Liu L."/>
            <person name="Tang K."/>
        </authorList>
    </citation>
    <scope>NUCLEOTIDE SEQUENCE</scope>
    <source>
        <strain evidence="6">TK19036</strain>
    </source>
</reference>
<dbReference type="InterPro" id="IPR013325">
    <property type="entry name" value="RNA_pol_sigma_r2"/>
</dbReference>
<reference evidence="6" key="2">
    <citation type="journal article" date="2024" name="Antonie Van Leeuwenhoek">
        <title>Roseihalotalea indica gen. nov., sp. nov., a halophilic Bacteroidetes from mesopelagic Southwest Indian Ocean with higher carbohydrate metabolic potential.</title>
        <authorList>
            <person name="Chen B."/>
            <person name="Zhang M."/>
            <person name="Lin D."/>
            <person name="Ye J."/>
            <person name="Tang K."/>
        </authorList>
    </citation>
    <scope>NUCLEOTIDE SEQUENCE</scope>
    <source>
        <strain evidence="6">TK19036</strain>
    </source>
</reference>
<dbReference type="GO" id="GO:0016987">
    <property type="term" value="F:sigma factor activity"/>
    <property type="evidence" value="ECO:0007669"/>
    <property type="project" value="UniProtKB-KW"/>
</dbReference>
<evidence type="ECO:0000256" key="5">
    <source>
        <dbReference type="ARBA" id="ARBA00023163"/>
    </source>
</evidence>
<accession>A0AA49JE69</accession>
<evidence type="ECO:0000256" key="3">
    <source>
        <dbReference type="ARBA" id="ARBA00023082"/>
    </source>
</evidence>
<evidence type="ECO:0000256" key="1">
    <source>
        <dbReference type="ARBA" id="ARBA00010641"/>
    </source>
</evidence>
<dbReference type="SUPFAM" id="SSF88659">
    <property type="entry name" value="Sigma3 and sigma4 domains of RNA polymerase sigma factors"/>
    <property type="match status" value="1"/>
</dbReference>